<accession>A0A5N5QFP2</accession>
<dbReference type="GO" id="GO:1990234">
    <property type="term" value="C:transferase complex"/>
    <property type="evidence" value="ECO:0007669"/>
    <property type="project" value="UniProtKB-ARBA"/>
</dbReference>
<comment type="caution">
    <text evidence="4">The sequence shown here is derived from an EMBL/GenBank/DDBJ whole genome shotgun (WGS) entry which is preliminary data.</text>
</comment>
<dbReference type="EMBL" id="SSOP01000160">
    <property type="protein sequence ID" value="KAB5590560.1"/>
    <property type="molecule type" value="Genomic_DNA"/>
</dbReference>
<feature type="repeat" description="WD" evidence="3">
    <location>
        <begin position="82"/>
        <end position="123"/>
    </location>
</feature>
<dbReference type="PROSITE" id="PS50082">
    <property type="entry name" value="WD_REPEATS_2"/>
    <property type="match status" value="3"/>
</dbReference>
<gene>
    <name evidence="4" type="ORF">CTheo_5985</name>
</gene>
<dbReference type="PRINTS" id="PR00320">
    <property type="entry name" value="GPROTEINBRPT"/>
</dbReference>
<evidence type="ECO:0000256" key="1">
    <source>
        <dbReference type="ARBA" id="ARBA00022574"/>
    </source>
</evidence>
<sequence>MRNLCRRAHKHRAWRLSIGNNAPKDLHSHLTALNSSRDRTTTPYDLRSVAFSPCGQYAVSGSDDHTIRAWNVQNSTLINDPFTGHTDIVRSVAFSPNGECIASSSYDRTVRVWHTHSGALVAGPFFGHVNVAMSIAFFPGGTRIVSGSWDSTIRIWDLSNIPGIPSTSKYPPALPSLDLAHSAMPPMDWAVKDDGWITNYDGNVLFWASAEVIQRLLTPHCSSIISRFGTIDVDMSTALFGECWKDTRKPKAISLPNLSRQTLKVGQNAGPDVNAAGGMVVNEGMAGKVESWKDSLVREYSTRGSIPGVLQQLSAQKLNITNSDPSSTDNMFEKFSVRDIGQAGSGSDHTVQAGLS</sequence>
<keyword evidence="2" id="KW-0677">Repeat</keyword>
<dbReference type="PANTHER" id="PTHR22847">
    <property type="entry name" value="WD40 REPEAT PROTEIN"/>
    <property type="match status" value="1"/>
</dbReference>
<dbReference type="PROSITE" id="PS50294">
    <property type="entry name" value="WD_REPEATS_REGION"/>
    <property type="match status" value="3"/>
</dbReference>
<dbReference type="AlphaFoldDB" id="A0A5N5QFP2"/>
<dbReference type="InterPro" id="IPR036322">
    <property type="entry name" value="WD40_repeat_dom_sf"/>
</dbReference>
<dbReference type="InterPro" id="IPR020472">
    <property type="entry name" value="WD40_PAC1"/>
</dbReference>
<reference evidence="4 5" key="1">
    <citation type="journal article" date="2019" name="Fungal Biol. Biotechnol.">
        <title>Draft genome sequence of fastidious pathogen Ceratobasidium theobromae, which causes vascular-streak dieback in Theobroma cacao.</title>
        <authorList>
            <person name="Ali S.S."/>
            <person name="Asman A."/>
            <person name="Shao J."/>
            <person name="Firmansyah A.P."/>
            <person name="Susilo A.W."/>
            <person name="Rosmana A."/>
            <person name="McMahon P."/>
            <person name="Junaid M."/>
            <person name="Guest D."/>
            <person name="Kheng T.Y."/>
            <person name="Meinhardt L.W."/>
            <person name="Bailey B.A."/>
        </authorList>
    </citation>
    <scope>NUCLEOTIDE SEQUENCE [LARGE SCALE GENOMIC DNA]</scope>
    <source>
        <strain evidence="4 5">CT2</strain>
    </source>
</reference>
<evidence type="ECO:0000256" key="3">
    <source>
        <dbReference type="PROSITE-ProRule" id="PRU00221"/>
    </source>
</evidence>
<proteinExistence type="predicted"/>
<dbReference type="SMART" id="SM00320">
    <property type="entry name" value="WD40"/>
    <property type="match status" value="3"/>
</dbReference>
<dbReference type="Gene3D" id="2.130.10.10">
    <property type="entry name" value="YVTN repeat-like/Quinoprotein amine dehydrogenase"/>
    <property type="match status" value="1"/>
</dbReference>
<dbReference type="InterPro" id="IPR019775">
    <property type="entry name" value="WD40_repeat_CS"/>
</dbReference>
<name>A0A5N5QFP2_9AGAM</name>
<evidence type="ECO:0000256" key="2">
    <source>
        <dbReference type="ARBA" id="ARBA00022737"/>
    </source>
</evidence>
<dbReference type="PANTHER" id="PTHR22847:SF637">
    <property type="entry name" value="WD REPEAT DOMAIN 5B"/>
    <property type="match status" value="1"/>
</dbReference>
<protein>
    <submittedName>
        <fullName evidence="4">WD40-repeat protein (Notchless protein)</fullName>
    </submittedName>
</protein>
<dbReference type="PROSITE" id="PS00678">
    <property type="entry name" value="WD_REPEATS_1"/>
    <property type="match status" value="2"/>
</dbReference>
<organism evidence="4 5">
    <name type="scientific">Ceratobasidium theobromae</name>
    <dbReference type="NCBI Taxonomy" id="1582974"/>
    <lineage>
        <taxon>Eukaryota</taxon>
        <taxon>Fungi</taxon>
        <taxon>Dikarya</taxon>
        <taxon>Basidiomycota</taxon>
        <taxon>Agaricomycotina</taxon>
        <taxon>Agaricomycetes</taxon>
        <taxon>Cantharellales</taxon>
        <taxon>Ceratobasidiaceae</taxon>
        <taxon>Ceratobasidium</taxon>
    </lineage>
</organism>
<dbReference type="SUPFAM" id="SSF50978">
    <property type="entry name" value="WD40 repeat-like"/>
    <property type="match status" value="1"/>
</dbReference>
<dbReference type="InterPro" id="IPR001680">
    <property type="entry name" value="WD40_rpt"/>
</dbReference>
<keyword evidence="5" id="KW-1185">Reference proteome</keyword>
<feature type="repeat" description="WD" evidence="3">
    <location>
        <begin position="46"/>
        <end position="80"/>
    </location>
</feature>
<dbReference type="InterPro" id="IPR015943">
    <property type="entry name" value="WD40/YVTN_repeat-like_dom_sf"/>
</dbReference>
<evidence type="ECO:0000313" key="4">
    <source>
        <dbReference type="EMBL" id="KAB5590560.1"/>
    </source>
</evidence>
<dbReference type="Proteomes" id="UP000383932">
    <property type="component" value="Unassembled WGS sequence"/>
</dbReference>
<evidence type="ECO:0000313" key="5">
    <source>
        <dbReference type="Proteomes" id="UP000383932"/>
    </source>
</evidence>
<dbReference type="OrthoDB" id="538223at2759"/>
<feature type="repeat" description="WD" evidence="3">
    <location>
        <begin position="125"/>
        <end position="160"/>
    </location>
</feature>
<dbReference type="Pfam" id="PF00400">
    <property type="entry name" value="WD40"/>
    <property type="match status" value="3"/>
</dbReference>
<keyword evidence="1 3" id="KW-0853">WD repeat</keyword>